<accession>A0A511AZB8</accession>
<reference evidence="2 3" key="1">
    <citation type="submission" date="2019-07" db="EMBL/GenBank/DDBJ databases">
        <title>Whole genome shotgun sequence of Gluconobacter wancherniae NBRC 103581.</title>
        <authorList>
            <person name="Hosoyama A."/>
            <person name="Uohara A."/>
            <person name="Ohji S."/>
            <person name="Ichikawa N."/>
        </authorList>
    </citation>
    <scope>NUCLEOTIDE SEQUENCE [LARGE SCALE GENOMIC DNA]</scope>
    <source>
        <strain evidence="2 3">NBRC 103581</strain>
    </source>
</reference>
<gene>
    <name evidence="2" type="ORF">GWA01_02910</name>
</gene>
<proteinExistence type="predicted"/>
<comment type="caution">
    <text evidence="2">The sequence shown here is derived from an EMBL/GenBank/DDBJ whole genome shotgun (WGS) entry which is preliminary data.</text>
</comment>
<evidence type="ECO:0000256" key="1">
    <source>
        <dbReference type="SAM" id="Phobius"/>
    </source>
</evidence>
<keyword evidence="1" id="KW-0472">Membrane</keyword>
<keyword evidence="1" id="KW-0812">Transmembrane</keyword>
<dbReference type="Proteomes" id="UP000321230">
    <property type="component" value="Unassembled WGS sequence"/>
</dbReference>
<dbReference type="RefSeq" id="WP_186819418.1">
    <property type="nucleotide sequence ID" value="NZ_BARC01000005.1"/>
</dbReference>
<dbReference type="AlphaFoldDB" id="A0A511AZB8"/>
<evidence type="ECO:0000313" key="2">
    <source>
        <dbReference type="EMBL" id="GEK92521.1"/>
    </source>
</evidence>
<sequence>MPLAFVYATCLVIIGILRLIAPGWHGVFSMLAVVCLIGIVISGTLDLWRSRSHQVRG</sequence>
<keyword evidence="3" id="KW-1185">Reference proteome</keyword>
<keyword evidence="1" id="KW-1133">Transmembrane helix</keyword>
<name>A0A511AZB8_9PROT</name>
<evidence type="ECO:0000313" key="3">
    <source>
        <dbReference type="Proteomes" id="UP000321230"/>
    </source>
</evidence>
<organism evidence="2 3">
    <name type="scientific">Gluconobacter wancherniae NBRC 103581</name>
    <dbReference type="NCBI Taxonomy" id="656744"/>
    <lineage>
        <taxon>Bacteria</taxon>
        <taxon>Pseudomonadati</taxon>
        <taxon>Pseudomonadota</taxon>
        <taxon>Alphaproteobacteria</taxon>
        <taxon>Acetobacterales</taxon>
        <taxon>Acetobacteraceae</taxon>
        <taxon>Gluconobacter</taxon>
    </lineage>
</organism>
<protein>
    <submittedName>
        <fullName evidence="2">Uncharacterized protein</fullName>
    </submittedName>
</protein>
<dbReference type="EMBL" id="BJUZ01000001">
    <property type="protein sequence ID" value="GEK92521.1"/>
    <property type="molecule type" value="Genomic_DNA"/>
</dbReference>
<feature type="transmembrane region" description="Helical" evidence="1">
    <location>
        <begin position="28"/>
        <end position="48"/>
    </location>
</feature>